<feature type="domain" description="ZZ-type" evidence="23">
    <location>
        <begin position="1110"/>
        <end position="1158"/>
    </location>
</feature>
<dbReference type="PROSITE" id="PS01357">
    <property type="entry name" value="ZF_ZZ_1"/>
    <property type="match status" value="1"/>
</dbReference>
<feature type="compositionally biased region" description="Pro residues" evidence="20">
    <location>
        <begin position="1315"/>
        <end position="1331"/>
    </location>
</feature>
<dbReference type="PANTHER" id="PTHR13808:SF1">
    <property type="entry name" value="HISTONE ACETYLTRANSFERASE"/>
    <property type="match status" value="1"/>
</dbReference>
<keyword evidence="11 17" id="KW-0103">Bromodomain</keyword>
<dbReference type="PROSITE" id="PS50135">
    <property type="entry name" value="ZF_ZZ_2"/>
    <property type="match status" value="1"/>
</dbReference>
<dbReference type="InterPro" id="IPR035898">
    <property type="entry name" value="TAZ_dom_sf"/>
</dbReference>
<dbReference type="PANTHER" id="PTHR13808">
    <property type="entry name" value="CBP/P300-RELATED"/>
    <property type="match status" value="1"/>
</dbReference>
<dbReference type="PRINTS" id="PR00503">
    <property type="entry name" value="BROMODOMAIN"/>
</dbReference>
<feature type="region of interest" description="Disordered" evidence="20">
    <location>
        <begin position="974"/>
        <end position="1041"/>
    </location>
</feature>
<name>A0A6A4VWB5_AMPAM</name>
<feature type="zinc finger region" description="TAZ-type" evidence="18">
    <location>
        <begin position="1170"/>
        <end position="1251"/>
    </location>
</feature>
<feature type="region of interest" description="Disordered" evidence="20">
    <location>
        <begin position="299"/>
        <end position="344"/>
    </location>
</feature>
<feature type="zinc finger region" description="TAZ-type" evidence="18">
    <location>
        <begin position="1"/>
        <end position="77"/>
    </location>
</feature>
<dbReference type="GO" id="GO:0140297">
    <property type="term" value="F:DNA-binding transcription factor binding"/>
    <property type="evidence" value="ECO:0007669"/>
    <property type="project" value="UniProtKB-ARBA"/>
</dbReference>
<dbReference type="PROSITE" id="PS50952">
    <property type="entry name" value="KIX"/>
    <property type="match status" value="1"/>
</dbReference>
<keyword evidence="13" id="KW-0804">Transcription</keyword>
<keyword evidence="14" id="KW-0539">Nucleus</keyword>
<feature type="compositionally biased region" description="Basic residues" evidence="20">
    <location>
        <begin position="1010"/>
        <end position="1033"/>
    </location>
</feature>
<feature type="domain" description="CBP/p300-type HAT" evidence="25">
    <location>
        <begin position="742"/>
        <end position="1108"/>
    </location>
</feature>
<dbReference type="SUPFAM" id="SSF47040">
    <property type="entry name" value="Kix domain of CBP (creb binding protein)"/>
    <property type="match status" value="1"/>
</dbReference>
<evidence type="ECO:0000256" key="5">
    <source>
        <dbReference type="ARBA" id="ARBA00022723"/>
    </source>
</evidence>
<dbReference type="GO" id="GO:0031490">
    <property type="term" value="F:chromatin DNA binding"/>
    <property type="evidence" value="ECO:0007669"/>
    <property type="project" value="TreeGrafter"/>
</dbReference>
<evidence type="ECO:0000256" key="6">
    <source>
        <dbReference type="ARBA" id="ARBA00022737"/>
    </source>
</evidence>
<gene>
    <name evidence="26" type="primary">Ep300</name>
    <name evidence="26" type="ORF">FJT64_007254</name>
</gene>
<comment type="catalytic activity">
    <reaction evidence="16">
        <text>L-lysyl-[protein] + acetyl-CoA = N(6)-acetyl-L-lysyl-[protein] + CoA + H(+)</text>
        <dbReference type="Rhea" id="RHEA:45948"/>
        <dbReference type="Rhea" id="RHEA-COMP:9752"/>
        <dbReference type="Rhea" id="RHEA-COMP:10731"/>
        <dbReference type="ChEBI" id="CHEBI:15378"/>
        <dbReference type="ChEBI" id="CHEBI:29969"/>
        <dbReference type="ChEBI" id="CHEBI:57287"/>
        <dbReference type="ChEBI" id="CHEBI:57288"/>
        <dbReference type="ChEBI" id="CHEBI:61930"/>
        <dbReference type="EC" id="2.3.1.48"/>
    </reaction>
</comment>
<organism evidence="26 27">
    <name type="scientific">Amphibalanus amphitrite</name>
    <name type="common">Striped barnacle</name>
    <name type="synonym">Balanus amphitrite</name>
    <dbReference type="NCBI Taxonomy" id="1232801"/>
    <lineage>
        <taxon>Eukaryota</taxon>
        <taxon>Metazoa</taxon>
        <taxon>Ecdysozoa</taxon>
        <taxon>Arthropoda</taxon>
        <taxon>Crustacea</taxon>
        <taxon>Multicrustacea</taxon>
        <taxon>Cirripedia</taxon>
        <taxon>Thoracica</taxon>
        <taxon>Thoracicalcarea</taxon>
        <taxon>Balanomorpha</taxon>
        <taxon>Balanoidea</taxon>
        <taxon>Balanidae</taxon>
        <taxon>Amphibalaninae</taxon>
        <taxon>Amphibalanus</taxon>
    </lineage>
</organism>
<keyword evidence="7 19" id="KW-0863">Zinc-finger</keyword>
<feature type="compositionally biased region" description="Low complexity" evidence="20">
    <location>
        <begin position="151"/>
        <end position="163"/>
    </location>
</feature>
<keyword evidence="9" id="KW-0156">Chromatin regulator</keyword>
<keyword evidence="3" id="KW-0488">Methylation</keyword>
<dbReference type="SMART" id="SM00551">
    <property type="entry name" value="ZnF_TAZ"/>
    <property type="match status" value="2"/>
</dbReference>
<accession>A0A6A4VWB5</accession>
<feature type="region of interest" description="Disordered" evidence="20">
    <location>
        <begin position="357"/>
        <end position="503"/>
    </location>
</feature>
<comment type="caution">
    <text evidence="26">The sequence shown here is derived from an EMBL/GenBank/DDBJ whole genome shotgun (WGS) entry which is preliminary data.</text>
</comment>
<dbReference type="InterPro" id="IPR031162">
    <property type="entry name" value="CBP_P300_HAT"/>
</dbReference>
<feature type="compositionally biased region" description="Pro residues" evidence="20">
    <location>
        <begin position="407"/>
        <end position="416"/>
    </location>
</feature>
<evidence type="ECO:0000259" key="25">
    <source>
        <dbReference type="PROSITE" id="PS51727"/>
    </source>
</evidence>
<evidence type="ECO:0000256" key="2">
    <source>
        <dbReference type="ARBA" id="ARBA00013184"/>
    </source>
</evidence>
<dbReference type="InterPro" id="IPR038547">
    <property type="entry name" value="RING_CBP-p300_sf"/>
</dbReference>
<evidence type="ECO:0000256" key="9">
    <source>
        <dbReference type="ARBA" id="ARBA00022853"/>
    </source>
</evidence>
<dbReference type="Gene3D" id="1.10.246.20">
    <property type="entry name" value="Coactivator CBP, KIX domain"/>
    <property type="match status" value="1"/>
</dbReference>
<evidence type="ECO:0000256" key="17">
    <source>
        <dbReference type="PROSITE-ProRule" id="PRU00035"/>
    </source>
</evidence>
<feature type="domain" description="Bromo" evidence="21">
    <location>
        <begin position="520"/>
        <end position="592"/>
    </location>
</feature>
<keyword evidence="8 18" id="KW-0862">Zinc</keyword>
<dbReference type="InterPro" id="IPR056484">
    <property type="entry name" value="PHD_P300"/>
</dbReference>
<dbReference type="PROSITE" id="PS50134">
    <property type="entry name" value="ZF_TAZ"/>
    <property type="match status" value="2"/>
</dbReference>
<dbReference type="PROSITE" id="PS50014">
    <property type="entry name" value="BROMODOMAIN_2"/>
    <property type="match status" value="1"/>
</dbReference>
<dbReference type="GO" id="GO:0000123">
    <property type="term" value="C:histone acetyltransferase complex"/>
    <property type="evidence" value="ECO:0007669"/>
    <property type="project" value="TreeGrafter"/>
</dbReference>
<evidence type="ECO:0000259" key="22">
    <source>
        <dbReference type="PROSITE" id="PS50134"/>
    </source>
</evidence>
<dbReference type="GO" id="GO:0005667">
    <property type="term" value="C:transcription regulator complex"/>
    <property type="evidence" value="ECO:0007669"/>
    <property type="project" value="TreeGrafter"/>
</dbReference>
<feature type="compositionally biased region" description="Low complexity" evidence="20">
    <location>
        <begin position="458"/>
        <end position="491"/>
    </location>
</feature>
<dbReference type="FunFam" id="1.20.920.10:FF:000001">
    <property type="entry name" value="Histone acetyltransferase p300"/>
    <property type="match status" value="1"/>
</dbReference>
<feature type="compositionally biased region" description="Low complexity" evidence="20">
    <location>
        <begin position="98"/>
        <end position="125"/>
    </location>
</feature>
<feature type="region of interest" description="Disordered" evidence="20">
    <location>
        <begin position="82"/>
        <end position="200"/>
    </location>
</feature>
<proteinExistence type="predicted"/>
<feature type="compositionally biased region" description="Polar residues" evidence="20">
    <location>
        <begin position="357"/>
        <end position="379"/>
    </location>
</feature>
<reference evidence="26 27" key="1">
    <citation type="submission" date="2019-07" db="EMBL/GenBank/DDBJ databases">
        <title>Draft genome assembly of a fouling barnacle, Amphibalanus amphitrite (Darwin, 1854): The first reference genome for Thecostraca.</title>
        <authorList>
            <person name="Kim W."/>
        </authorList>
    </citation>
    <scope>NUCLEOTIDE SEQUENCE [LARGE SCALE GENOMIC DNA]</scope>
    <source>
        <strain evidence="26">SNU_AA5</strain>
        <tissue evidence="26">Soma without cirri and trophi</tissue>
    </source>
</reference>
<dbReference type="OrthoDB" id="899at2759"/>
<dbReference type="Pfam" id="PF02172">
    <property type="entry name" value="KIX"/>
    <property type="match status" value="1"/>
</dbReference>
<dbReference type="SMART" id="SM00297">
    <property type="entry name" value="BROMO"/>
    <property type="match status" value="1"/>
</dbReference>
<dbReference type="Gene3D" id="3.30.40.10">
    <property type="entry name" value="Zinc/RING finger domain, C3HC4 (zinc finger)"/>
    <property type="match status" value="1"/>
</dbReference>
<dbReference type="InterPro" id="IPR003101">
    <property type="entry name" value="KIX_dom"/>
</dbReference>
<feature type="compositionally biased region" description="Pro residues" evidence="20">
    <location>
        <begin position="88"/>
        <end position="97"/>
    </location>
</feature>
<dbReference type="InterPro" id="IPR043145">
    <property type="entry name" value="Znf_ZZ_sf"/>
</dbReference>
<dbReference type="Pfam" id="PF08214">
    <property type="entry name" value="HAT_KAT11"/>
    <property type="match status" value="1"/>
</dbReference>
<feature type="domain" description="TAZ-type" evidence="22">
    <location>
        <begin position="1"/>
        <end position="77"/>
    </location>
</feature>
<dbReference type="InterPro" id="IPR036427">
    <property type="entry name" value="Bromodomain-like_sf"/>
</dbReference>
<evidence type="ECO:0000313" key="27">
    <source>
        <dbReference type="Proteomes" id="UP000440578"/>
    </source>
</evidence>
<evidence type="ECO:0000256" key="12">
    <source>
        <dbReference type="ARBA" id="ARBA00023159"/>
    </source>
</evidence>
<dbReference type="CDD" id="cd15802">
    <property type="entry name" value="RING_CBP-p300"/>
    <property type="match status" value="1"/>
</dbReference>
<dbReference type="Gene3D" id="1.20.1020.10">
    <property type="entry name" value="TAZ domain"/>
    <property type="match status" value="2"/>
</dbReference>
<dbReference type="Pfam" id="PF06001">
    <property type="entry name" value="RING_CBP-p300"/>
    <property type="match status" value="1"/>
</dbReference>
<dbReference type="PROSITE" id="PS51727">
    <property type="entry name" value="CBP_P300_HAT"/>
    <property type="match status" value="1"/>
</dbReference>
<evidence type="ECO:0000256" key="3">
    <source>
        <dbReference type="ARBA" id="ARBA00022481"/>
    </source>
</evidence>
<dbReference type="InterPro" id="IPR000433">
    <property type="entry name" value="Znf_ZZ"/>
</dbReference>
<keyword evidence="10" id="KW-0805">Transcription regulation</keyword>
<dbReference type="SMART" id="SM01250">
    <property type="entry name" value="KAT11"/>
    <property type="match status" value="1"/>
</dbReference>
<dbReference type="FunFam" id="3.30.60.90:FF:000003">
    <property type="entry name" value="E1A binding protein p300"/>
    <property type="match status" value="1"/>
</dbReference>
<dbReference type="Proteomes" id="UP000440578">
    <property type="component" value="Unassembled WGS sequence"/>
</dbReference>
<keyword evidence="12" id="KW-0010">Activator</keyword>
<dbReference type="GO" id="GO:0005634">
    <property type="term" value="C:nucleus"/>
    <property type="evidence" value="ECO:0007669"/>
    <property type="project" value="UniProtKB-SubCell"/>
</dbReference>
<evidence type="ECO:0000256" key="16">
    <source>
        <dbReference type="ARBA" id="ARBA00048017"/>
    </source>
</evidence>
<dbReference type="GO" id="GO:0004402">
    <property type="term" value="F:histone acetyltransferase activity"/>
    <property type="evidence" value="ECO:0007669"/>
    <property type="project" value="InterPro"/>
</dbReference>
<dbReference type="EC" id="2.3.1.48" evidence="2"/>
<evidence type="ECO:0000259" key="21">
    <source>
        <dbReference type="PROSITE" id="PS50014"/>
    </source>
</evidence>
<keyword evidence="27" id="KW-1185">Reference proteome</keyword>
<protein>
    <recommendedName>
        <fullName evidence="2">histone acetyltransferase</fullName>
        <ecNumber evidence="2">2.3.1.48</ecNumber>
    </recommendedName>
</protein>
<dbReference type="SUPFAM" id="SSF57933">
    <property type="entry name" value="TAZ domain"/>
    <property type="match status" value="2"/>
</dbReference>
<dbReference type="InterPro" id="IPR001487">
    <property type="entry name" value="Bromodomain"/>
</dbReference>
<dbReference type="Pfam" id="PF00439">
    <property type="entry name" value="Bromodomain"/>
    <property type="match status" value="1"/>
</dbReference>
<dbReference type="CDD" id="cd05495">
    <property type="entry name" value="Bromo_cbp_like"/>
    <property type="match status" value="1"/>
</dbReference>
<evidence type="ECO:0000259" key="23">
    <source>
        <dbReference type="PROSITE" id="PS50135"/>
    </source>
</evidence>
<evidence type="ECO:0000256" key="1">
    <source>
        <dbReference type="ARBA" id="ARBA00004123"/>
    </source>
</evidence>
<sequence>MCVVLGTEQSHAPTDHIAISVFQCKLPHCQTMKDVLNHMTSCQAGKACRMPHCASSRQIITHWKTCHRPDCPVCLPLKQAENRRGQQPRPPGAPPAPATAAAAAGPKPAAAPGQFGAPAAATTGQPTPPPPQQPPQLERPRQLPGSPAALGAEPVASAAGVGPAQPPPGAAAPTGGLQINRNDLPSWATDHGSDNATTAGNADFRAMLDPVKAAPVHNTKEWHMQVTPDLRTHLVRKLVQAIFPTPDPSAILDKRMHNLVAYAKKVEGDMYEMANSRSEYYHLLAEKIYKIQKELEEKRQQRQAGAAKVSPGAAGQLQRPMAPGQPPPQPAGLRQPGLLGAPQPTTSLAQLATSLGQPPTSLVQQPVTSMAQLPTSMPQTRRRPPPPAEVKMETDTAESGGAAPQGTPGPAPPAGPQPHVAGVKAEPAEVKTEPMDESSWDGAVVKSEPGTVKEERSSPPAAATPSTPAESASASGSAANTPAPTPGGSTPKTEKKVHRQLFSPDELRHALMPTLEKLYRQEPESMPFRQPVDPGALGIPDYFDIIRKPMDLSTIKKKLDTGAFKDPWEYVEDVWLMFDNAWIYNRKTSKVYKFASKLSEVFEQEMDPVMQQLGYCCGRKYTFQPQTLCCFGSNSLCSIPRDAKYFSYQNRITYCVKCFNEIEGDTVSIGEGEPTQQNMTIKKDAFVELKNDKFEMEAMAECTDCGRKLHQICVLHMDSIWPQGFTCDNCLKAKGMKRKENRFNAKRLPATKLGTYIENRVNNYLKKKESGAGEGVHPRRLEQRQNLRGQAGMKARFCDAGEMPAKFPYRAKALFAFEEVDGHEVCFFGMHVQEYGSDSPQPNRRRVYIAYLDSVHFFRPRQFRTSVYHEILLAYLDYVKQLGYTMAHIWACPPCEGDDYIFHCHPADQKIPKPKRLQEWYKKMLDKGIIDRIVMDYKDILKQAAEDSIRTPAELPYFEGDFWPGILEESIRELDQEEEEKRKQLEAEEARAAAAAETEIESPAPDGKKKGAIKKQNKKNTKSKTSSKNKSKKSNQSGNDLSTKVFALMEKHKEVFFVDPDPHIPCELMDGRDNFLSMAREKHLEFSSERRALAATQHMLYELHNQNQETVVYTCNTCKNNIDTRYHCTVCDDFDLCATCYEKERHPHKMEKLGFDLDGETSDRAGQTASDLRRQSLERCIKSLVHSCQCRDANCRQQSCQKMKRVVSHTKSCRKKVNGGCPICKQLVAVCCYHAKCCKEDKCMVPFCGSIKSRLAQQQMQAQLQQKALLHRRMAMMRSSSGGSMAASVQAAAAGAAAAAASSSAAPSATVSQPAAPPQQPRPLPGGPGVPPATAAGQPGGQGPPANVLMAVKRVSDAGENATESRVAHARS</sequence>
<evidence type="ECO:0000256" key="20">
    <source>
        <dbReference type="SAM" id="MobiDB-lite"/>
    </source>
</evidence>
<evidence type="ECO:0000256" key="15">
    <source>
        <dbReference type="ARBA" id="ARBA00023315"/>
    </source>
</evidence>
<dbReference type="GO" id="GO:0008270">
    <property type="term" value="F:zinc ion binding"/>
    <property type="evidence" value="ECO:0007669"/>
    <property type="project" value="UniProtKB-KW"/>
</dbReference>
<feature type="compositionally biased region" description="Low complexity" evidence="20">
    <location>
        <begin position="331"/>
        <end position="344"/>
    </location>
</feature>
<dbReference type="SMART" id="SM00291">
    <property type="entry name" value="ZnF_ZZ"/>
    <property type="match status" value="1"/>
</dbReference>
<feature type="domain" description="KIX" evidence="24">
    <location>
        <begin position="217"/>
        <end position="296"/>
    </location>
</feature>
<dbReference type="InterPro" id="IPR010303">
    <property type="entry name" value="RING_CBP-p300"/>
</dbReference>
<dbReference type="Gene3D" id="1.20.920.10">
    <property type="entry name" value="Bromodomain-like"/>
    <property type="match status" value="1"/>
</dbReference>
<dbReference type="InterPro" id="IPR000197">
    <property type="entry name" value="Znf_TAZ"/>
</dbReference>
<keyword evidence="5 18" id="KW-0479">Metal-binding</keyword>
<dbReference type="CDD" id="cd02337">
    <property type="entry name" value="ZZ_CBP"/>
    <property type="match status" value="1"/>
</dbReference>
<dbReference type="InterPro" id="IPR036529">
    <property type="entry name" value="KIX_dom_sf"/>
</dbReference>
<evidence type="ECO:0000256" key="8">
    <source>
        <dbReference type="ARBA" id="ARBA00022833"/>
    </source>
</evidence>
<keyword evidence="15" id="KW-0012">Acyltransferase</keyword>
<keyword evidence="6" id="KW-0677">Repeat</keyword>
<dbReference type="SUPFAM" id="SSF47370">
    <property type="entry name" value="Bromodomain"/>
    <property type="match status" value="1"/>
</dbReference>
<feature type="region of interest" description="Disordered" evidence="20">
    <location>
        <begin position="1308"/>
        <end position="1372"/>
    </location>
</feature>
<dbReference type="SUPFAM" id="SSF57850">
    <property type="entry name" value="RING/U-box"/>
    <property type="match status" value="1"/>
</dbReference>
<feature type="compositionally biased region" description="Basic and acidic residues" evidence="20">
    <location>
        <begin position="974"/>
        <end position="991"/>
    </location>
</feature>
<evidence type="ECO:0000256" key="13">
    <source>
        <dbReference type="ARBA" id="ARBA00023163"/>
    </source>
</evidence>
<dbReference type="CDD" id="cd15557">
    <property type="entry name" value="PHD_CBP_p300"/>
    <property type="match status" value="1"/>
</dbReference>
<comment type="subcellular location">
    <subcellularLocation>
        <location evidence="1">Nucleus</location>
    </subcellularLocation>
</comment>
<evidence type="ECO:0000256" key="7">
    <source>
        <dbReference type="ARBA" id="ARBA00022771"/>
    </source>
</evidence>
<evidence type="ECO:0000256" key="18">
    <source>
        <dbReference type="PROSITE-ProRule" id="PRU00203"/>
    </source>
</evidence>
<feature type="domain" description="TAZ-type" evidence="22">
    <location>
        <begin position="1170"/>
        <end position="1251"/>
    </location>
</feature>
<evidence type="ECO:0000256" key="19">
    <source>
        <dbReference type="PROSITE-ProRule" id="PRU00228"/>
    </source>
</evidence>
<dbReference type="Gene3D" id="3.30.60.90">
    <property type="match status" value="1"/>
</dbReference>
<evidence type="ECO:0000256" key="14">
    <source>
        <dbReference type="ARBA" id="ARBA00023242"/>
    </source>
</evidence>
<evidence type="ECO:0000256" key="11">
    <source>
        <dbReference type="ARBA" id="ARBA00023117"/>
    </source>
</evidence>
<dbReference type="Pfam" id="PF00569">
    <property type="entry name" value="ZZ"/>
    <property type="match status" value="1"/>
</dbReference>
<dbReference type="Gene3D" id="2.10.110.40">
    <property type="match status" value="1"/>
</dbReference>
<dbReference type="GO" id="GO:0045944">
    <property type="term" value="P:positive regulation of transcription by RNA polymerase II"/>
    <property type="evidence" value="ECO:0007669"/>
    <property type="project" value="TreeGrafter"/>
</dbReference>
<evidence type="ECO:0000259" key="24">
    <source>
        <dbReference type="PROSITE" id="PS50952"/>
    </source>
</evidence>
<evidence type="ECO:0000256" key="4">
    <source>
        <dbReference type="ARBA" id="ARBA00022679"/>
    </source>
</evidence>
<dbReference type="Pfam" id="PF02135">
    <property type="entry name" value="zf-TAZ"/>
    <property type="match status" value="2"/>
</dbReference>
<dbReference type="Pfam" id="PF23570">
    <property type="entry name" value="PHD_P300"/>
    <property type="match status" value="1"/>
</dbReference>
<dbReference type="InterPro" id="IPR013178">
    <property type="entry name" value="Histone_AcTrfase_Rtt109/CBP"/>
</dbReference>
<dbReference type="InterPro" id="IPR013083">
    <property type="entry name" value="Znf_RING/FYVE/PHD"/>
</dbReference>
<evidence type="ECO:0000256" key="10">
    <source>
        <dbReference type="ARBA" id="ARBA00023015"/>
    </source>
</evidence>
<dbReference type="GO" id="GO:0003713">
    <property type="term" value="F:transcription coactivator activity"/>
    <property type="evidence" value="ECO:0007669"/>
    <property type="project" value="TreeGrafter"/>
</dbReference>
<evidence type="ECO:0000313" key="26">
    <source>
        <dbReference type="EMBL" id="KAF0295122.1"/>
    </source>
</evidence>
<dbReference type="EMBL" id="VIIS01001636">
    <property type="protein sequence ID" value="KAF0295122.1"/>
    <property type="molecule type" value="Genomic_DNA"/>
</dbReference>
<keyword evidence="4 26" id="KW-0808">Transferase</keyword>